<dbReference type="AlphaFoldDB" id="A0A126T4N4"/>
<accession>A0A126T4N4</accession>
<dbReference type="STRING" id="1538553.JT25_011095"/>
<keyword evidence="6" id="KW-0378">Hydrolase</keyword>
<dbReference type="PANTHER" id="PTHR24422">
    <property type="entry name" value="CHEMOTAXIS PROTEIN METHYLTRANSFERASE"/>
    <property type="match status" value="1"/>
</dbReference>
<evidence type="ECO:0000313" key="11">
    <source>
        <dbReference type="Proteomes" id="UP000030512"/>
    </source>
</evidence>
<evidence type="ECO:0000256" key="5">
    <source>
        <dbReference type="ARBA" id="ARBA00022691"/>
    </source>
</evidence>
<dbReference type="SMART" id="SM00138">
    <property type="entry name" value="MeTrc"/>
    <property type="match status" value="1"/>
</dbReference>
<keyword evidence="11" id="KW-1185">Reference proteome</keyword>
<protein>
    <recommendedName>
        <fullName evidence="2">protein-glutamate O-methyltransferase</fullName>
        <ecNumber evidence="2">2.1.1.80</ecNumber>
    </recommendedName>
</protein>
<feature type="active site" evidence="6">
    <location>
        <position position="15"/>
    </location>
</feature>
<dbReference type="PROSITE" id="PS50123">
    <property type="entry name" value="CHER"/>
    <property type="match status" value="1"/>
</dbReference>
<dbReference type="PROSITE" id="PS50122">
    <property type="entry name" value="CHEB"/>
    <property type="match status" value="1"/>
</dbReference>
<dbReference type="GO" id="GO:0008984">
    <property type="term" value="F:protein-glutamate methylesterase activity"/>
    <property type="evidence" value="ECO:0007669"/>
    <property type="project" value="InterPro"/>
</dbReference>
<feature type="domain" description="CheR-type methyltransferase" evidence="9">
    <location>
        <begin position="208"/>
        <end position="477"/>
    </location>
</feature>
<feature type="compositionally biased region" description="Basic and acidic residues" evidence="7">
    <location>
        <begin position="649"/>
        <end position="671"/>
    </location>
</feature>
<feature type="active site" evidence="6">
    <location>
        <position position="42"/>
    </location>
</feature>
<dbReference type="Gene3D" id="3.30.450.20">
    <property type="entry name" value="PAS domain"/>
    <property type="match status" value="1"/>
</dbReference>
<evidence type="ECO:0000259" key="8">
    <source>
        <dbReference type="PROSITE" id="PS50122"/>
    </source>
</evidence>
<dbReference type="Pfam" id="PF13596">
    <property type="entry name" value="PAS_10"/>
    <property type="match status" value="1"/>
</dbReference>
<evidence type="ECO:0000256" key="3">
    <source>
        <dbReference type="ARBA" id="ARBA00022603"/>
    </source>
</evidence>
<dbReference type="InterPro" id="IPR000673">
    <property type="entry name" value="Sig_transdc_resp-reg_Me-estase"/>
</dbReference>
<keyword evidence="6" id="KW-0145">Chemotaxis</keyword>
<dbReference type="GO" id="GO:0032259">
    <property type="term" value="P:methylation"/>
    <property type="evidence" value="ECO:0007669"/>
    <property type="project" value="UniProtKB-KW"/>
</dbReference>
<proteinExistence type="predicted"/>
<dbReference type="Pfam" id="PF01739">
    <property type="entry name" value="CheR"/>
    <property type="match status" value="1"/>
</dbReference>
<evidence type="ECO:0000256" key="6">
    <source>
        <dbReference type="PROSITE-ProRule" id="PRU00050"/>
    </source>
</evidence>
<dbReference type="PRINTS" id="PR00996">
    <property type="entry name" value="CHERMTFRASE"/>
</dbReference>
<dbReference type="InterPro" id="IPR022641">
    <property type="entry name" value="CheR_N"/>
</dbReference>
<dbReference type="InterPro" id="IPR000780">
    <property type="entry name" value="CheR_MeTrfase"/>
</dbReference>
<keyword evidence="5" id="KW-0949">S-adenosyl-L-methionine</keyword>
<dbReference type="SUPFAM" id="SSF55785">
    <property type="entry name" value="PYP-like sensor domain (PAS domain)"/>
    <property type="match status" value="1"/>
</dbReference>
<evidence type="ECO:0000256" key="1">
    <source>
        <dbReference type="ARBA" id="ARBA00001541"/>
    </source>
</evidence>
<organism evidence="10 11">
    <name type="scientific">Methylomonas denitrificans</name>
    <dbReference type="NCBI Taxonomy" id="1538553"/>
    <lineage>
        <taxon>Bacteria</taxon>
        <taxon>Pseudomonadati</taxon>
        <taxon>Pseudomonadota</taxon>
        <taxon>Gammaproteobacteria</taxon>
        <taxon>Methylococcales</taxon>
        <taxon>Methylococcaceae</taxon>
        <taxon>Methylomonas</taxon>
    </lineage>
</organism>
<dbReference type="PANTHER" id="PTHR24422:SF27">
    <property type="entry name" value="PROTEIN-GLUTAMATE O-METHYLTRANSFERASE"/>
    <property type="match status" value="1"/>
</dbReference>
<comment type="catalytic activity">
    <reaction evidence="1">
        <text>L-glutamyl-[protein] + S-adenosyl-L-methionine = [protein]-L-glutamate 5-O-methyl ester + S-adenosyl-L-homocysteine</text>
        <dbReference type="Rhea" id="RHEA:24452"/>
        <dbReference type="Rhea" id="RHEA-COMP:10208"/>
        <dbReference type="Rhea" id="RHEA-COMP:10311"/>
        <dbReference type="ChEBI" id="CHEBI:29973"/>
        <dbReference type="ChEBI" id="CHEBI:57856"/>
        <dbReference type="ChEBI" id="CHEBI:59789"/>
        <dbReference type="ChEBI" id="CHEBI:82795"/>
        <dbReference type="EC" id="2.1.1.80"/>
    </reaction>
</comment>
<dbReference type="EMBL" id="CP014476">
    <property type="protein sequence ID" value="AMK77028.1"/>
    <property type="molecule type" value="Genomic_DNA"/>
</dbReference>
<dbReference type="Pfam" id="PF03705">
    <property type="entry name" value="CheR_N"/>
    <property type="match status" value="1"/>
</dbReference>
<dbReference type="GO" id="GO:0000156">
    <property type="term" value="F:phosphorelay response regulator activity"/>
    <property type="evidence" value="ECO:0007669"/>
    <property type="project" value="InterPro"/>
</dbReference>
<keyword evidence="4" id="KW-0808">Transferase</keyword>
<dbReference type="InterPro" id="IPR029063">
    <property type="entry name" value="SAM-dependent_MTases_sf"/>
</dbReference>
<keyword evidence="3" id="KW-0489">Methyltransferase</keyword>
<evidence type="ECO:0000256" key="2">
    <source>
        <dbReference type="ARBA" id="ARBA00012534"/>
    </source>
</evidence>
<feature type="region of interest" description="Disordered" evidence="7">
    <location>
        <begin position="649"/>
        <end position="698"/>
    </location>
</feature>
<dbReference type="Gene3D" id="3.40.50.180">
    <property type="entry name" value="Methylesterase CheB, C-terminal domain"/>
    <property type="match status" value="1"/>
</dbReference>
<dbReference type="Gene3D" id="3.40.50.150">
    <property type="entry name" value="Vaccinia Virus protein VP39"/>
    <property type="match status" value="1"/>
</dbReference>
<dbReference type="EC" id="2.1.1.80" evidence="2"/>
<dbReference type="KEGG" id="mdn:JT25_011095"/>
<evidence type="ECO:0000259" key="9">
    <source>
        <dbReference type="PROSITE" id="PS50123"/>
    </source>
</evidence>
<dbReference type="InterPro" id="IPR035909">
    <property type="entry name" value="CheB_C"/>
</dbReference>
<dbReference type="InterPro" id="IPR036804">
    <property type="entry name" value="CheR_N_sf"/>
</dbReference>
<dbReference type="GO" id="GO:0008983">
    <property type="term" value="F:protein-glutamate O-methyltransferase activity"/>
    <property type="evidence" value="ECO:0007669"/>
    <property type="project" value="UniProtKB-EC"/>
</dbReference>
<dbReference type="SUPFAM" id="SSF52738">
    <property type="entry name" value="Methylesterase CheB, C-terminal domain"/>
    <property type="match status" value="1"/>
</dbReference>
<dbReference type="GO" id="GO:0005737">
    <property type="term" value="C:cytoplasm"/>
    <property type="evidence" value="ECO:0007669"/>
    <property type="project" value="InterPro"/>
</dbReference>
<dbReference type="InterPro" id="IPR035965">
    <property type="entry name" value="PAS-like_dom_sf"/>
</dbReference>
<feature type="active site" evidence="6">
    <location>
        <position position="134"/>
    </location>
</feature>
<evidence type="ECO:0000256" key="4">
    <source>
        <dbReference type="ARBA" id="ARBA00022679"/>
    </source>
</evidence>
<feature type="compositionally biased region" description="Polar residues" evidence="7">
    <location>
        <begin position="672"/>
        <end position="688"/>
    </location>
</feature>
<dbReference type="GO" id="GO:0006935">
    <property type="term" value="P:chemotaxis"/>
    <property type="evidence" value="ECO:0007669"/>
    <property type="project" value="UniProtKB-UniRule"/>
</dbReference>
<evidence type="ECO:0000256" key="7">
    <source>
        <dbReference type="SAM" id="MobiDB-lite"/>
    </source>
</evidence>
<dbReference type="SUPFAM" id="SSF47757">
    <property type="entry name" value="Chemotaxis receptor methyltransferase CheR, N-terminal domain"/>
    <property type="match status" value="1"/>
</dbReference>
<feature type="domain" description="CheB-type methylesterase" evidence="8">
    <location>
        <begin position="9"/>
        <end position="192"/>
    </location>
</feature>
<dbReference type="InterPro" id="IPR050903">
    <property type="entry name" value="Bact_Chemotaxis_MeTrfase"/>
</dbReference>
<dbReference type="CDD" id="cd16434">
    <property type="entry name" value="CheB-CheR_fusion"/>
    <property type="match status" value="1"/>
</dbReference>
<evidence type="ECO:0000313" key="10">
    <source>
        <dbReference type="EMBL" id="AMK77028.1"/>
    </source>
</evidence>
<dbReference type="OrthoDB" id="9816309at2"/>
<dbReference type="Pfam" id="PF01339">
    <property type="entry name" value="CheB_methylest"/>
    <property type="match status" value="1"/>
</dbReference>
<dbReference type="Proteomes" id="UP000030512">
    <property type="component" value="Chromosome"/>
</dbReference>
<reference evidence="10 11" key="1">
    <citation type="journal article" date="2015" name="Environ. Microbiol.">
        <title>Methane oxidation coupled to nitrate reduction under hypoxia by the Gammaproteobacterium Methylomonas denitrificans, sp. nov. type strain FJG1.</title>
        <authorList>
            <person name="Kits K.D."/>
            <person name="Klotz M.G."/>
            <person name="Stein L.Y."/>
        </authorList>
    </citation>
    <scope>NUCLEOTIDE SEQUENCE [LARGE SCALE GENOMIC DNA]</scope>
    <source>
        <strain evidence="10 11">FJG1</strain>
    </source>
</reference>
<dbReference type="SUPFAM" id="SSF53335">
    <property type="entry name" value="S-adenosyl-L-methionine-dependent methyltransferases"/>
    <property type="match status" value="1"/>
</dbReference>
<dbReference type="Gene3D" id="1.10.155.10">
    <property type="entry name" value="Chemotaxis receptor methyltransferase CheR, N-terminal domain"/>
    <property type="match status" value="1"/>
</dbReference>
<gene>
    <name evidence="10" type="ORF">JT25_011095</name>
</gene>
<name>A0A126T4N4_9GAMM</name>
<dbReference type="InterPro" id="IPR022642">
    <property type="entry name" value="CheR_C"/>
</dbReference>
<sequence length="842" mass="94192">MKVDITPPVVGIGASAGGLEALEQFFTHIPTGCGAAFIVVQHLDPTHQGLLPELLQRVTPMKVTQADEGMKVQTNCIYVIPPNKDLSILQGKLQLLDPIAPRGLRLPIDFFFRALAGDQHERAIGVILSGMGSDSTLGLRAIKENAGLALAQLPDSAKFDAMPRSAIDAGLADIVATPETLWEKIASSLQQSRRGGHVISEPMQELKSQSALEQIVMLLRSLTGNDFSLYRKNTLYRRIERRMGLHQIDTIADYVRYLQENTQELELLFKELLIGVTHFFRDTVAWEQLKSHGIPALLAEYPKGKEMRAWVSACSTGEEAYSLAMVFKEVLAQCQLTHNFKLQIFATDLDADAIEKARQGFYPKTIAGDVSPERLSRFFVAEDNGYRINKDIREMVIFAQQNIIMDPPFTKLHLLLCRNLLIYLDPACQQKLIPLFHYALIPNGMLLLGNAETIGNFNDLFTAIDSRSRLYRRIDQALSFAEIEFPTKYFPVAAMIKSDNSTSQPVLNLQSQVEQLLLQKYSPSTVLINAEGDILYIHGRTGKYLEPAAGKANLNIHAMAREGLRHELAAAITLAQQQSEAVVVSGLTVGTNGGSQMINLTVQAIDKPEALKGALMIIFTDVAMPKPRKRSQRSPNAELLQVSDELQKAREENQSLREEAQSSQEELKSSNEELQSTNEELQSTNEELTTSKEEMQSLNEELQTVNAELQTKVNDLSWVNNDMKNLLNSMEIATIFLDNALNIRRFTNHATHLFKLIGGDVGRPLSDIVTDLDYPQLHQDALSVLRTLIFAEKQVKTDDDRWFKVRIMPYRTQENVIDGVVITFIDISETKKLEARVRGNNE</sequence>
<dbReference type="RefSeq" id="WP_062328598.1">
    <property type="nucleotide sequence ID" value="NZ_CP014476.1"/>
</dbReference>